<comment type="caution">
    <text evidence="2">The sequence shown here is derived from an EMBL/GenBank/DDBJ whole genome shotgun (WGS) entry which is preliminary data.</text>
</comment>
<dbReference type="Pfam" id="PF25459">
    <property type="entry name" value="AIM3_BBC1_C"/>
    <property type="match status" value="1"/>
</dbReference>
<dbReference type="EMBL" id="LGSR01000013">
    <property type="protein sequence ID" value="KOS20918.1"/>
    <property type="molecule type" value="Genomic_DNA"/>
</dbReference>
<reference evidence="2 3" key="1">
    <citation type="submission" date="2015-07" db="EMBL/GenBank/DDBJ databases">
        <title>The genome of the fungus Escovopsis weberi, a specialized disease agent of ant agriculture.</title>
        <authorList>
            <person name="de Man T.J."/>
            <person name="Stajich J.E."/>
            <person name="Kubicek C.P."/>
            <person name="Chenthamara K."/>
            <person name="Atanasova L."/>
            <person name="Druzhinina I.S."/>
            <person name="Birnbaum S."/>
            <person name="Barribeau S.M."/>
            <person name="Teiling C."/>
            <person name="Suen G."/>
            <person name="Currie C."/>
            <person name="Gerardo N.M."/>
        </authorList>
    </citation>
    <scope>NUCLEOTIDE SEQUENCE [LARGE SCALE GENOMIC DNA]</scope>
</reference>
<gene>
    <name evidence="2" type="ORF">ESCO_004029</name>
</gene>
<dbReference type="PANTHER" id="PTHR45929">
    <property type="entry name" value="JAK PATHWAY SIGNAL TRANSDUCTION ADAPTOR MOLECULE"/>
    <property type="match status" value="1"/>
</dbReference>
<evidence type="ECO:0000313" key="2">
    <source>
        <dbReference type="EMBL" id="KOS20918.1"/>
    </source>
</evidence>
<dbReference type="InterPro" id="IPR057402">
    <property type="entry name" value="AIM3_BBC1_C"/>
</dbReference>
<feature type="domain" description="BBC1/AIM3 cysteine proteinase-fold" evidence="1">
    <location>
        <begin position="96"/>
        <end position="269"/>
    </location>
</feature>
<evidence type="ECO:0000313" key="3">
    <source>
        <dbReference type="Proteomes" id="UP000053831"/>
    </source>
</evidence>
<dbReference type="PANTHER" id="PTHR45929:SF6">
    <property type="entry name" value="SH3 DOMAIN PROTEIN (AFU_ORTHOLOGUE AFUA_2G10320)"/>
    <property type="match status" value="1"/>
</dbReference>
<keyword evidence="3" id="KW-1185">Reference proteome</keyword>
<organism evidence="2 3">
    <name type="scientific">Escovopsis weberi</name>
    <dbReference type="NCBI Taxonomy" id="150374"/>
    <lineage>
        <taxon>Eukaryota</taxon>
        <taxon>Fungi</taxon>
        <taxon>Dikarya</taxon>
        <taxon>Ascomycota</taxon>
        <taxon>Pezizomycotina</taxon>
        <taxon>Sordariomycetes</taxon>
        <taxon>Hypocreomycetidae</taxon>
        <taxon>Hypocreales</taxon>
        <taxon>Hypocreaceae</taxon>
        <taxon>Escovopsis</taxon>
    </lineage>
</organism>
<sequence length="275" mass="31292">MARRSTDHHRASMDPGSIASDVDLAVQSGWWKQPNQVPPVLQGRKDIYFESEESTVTDQEAKTFVTRETIVLYQDYSQTVFTARYDPADPASVELEQRHEPPPIALRQDQMEDAYDRFGRRIAAAALMKKDMVIGDGTPQSFVLELIRPLNQALRPVSTRSYGALVYSNMANASTQQHDVIRPGDILTIRNAKFQGKHGPMHAKYAMEVGKPDHVAVVAEWDGTKKKVRAWEQGRESKKVRQESYKLDDLRSGEVKIWRVVSRSWVGWQRKGPDE</sequence>
<dbReference type="InterPro" id="IPR050670">
    <property type="entry name" value="STAM"/>
</dbReference>
<accession>A0A0M8MXS4</accession>
<evidence type="ECO:0000259" key="1">
    <source>
        <dbReference type="Pfam" id="PF25459"/>
    </source>
</evidence>
<dbReference type="OrthoDB" id="207120at2759"/>
<proteinExistence type="predicted"/>
<dbReference type="AlphaFoldDB" id="A0A0M8MXS4"/>
<dbReference type="STRING" id="150374.A0A0M8MXS4"/>
<name>A0A0M8MXS4_ESCWE</name>
<dbReference type="Proteomes" id="UP000053831">
    <property type="component" value="Unassembled WGS sequence"/>
</dbReference>
<protein>
    <submittedName>
        <fullName evidence="2">SH3 domain-containing protein</fullName>
    </submittedName>
</protein>